<evidence type="ECO:0000313" key="2">
    <source>
        <dbReference type="EMBL" id="CAK7237522.1"/>
    </source>
</evidence>
<dbReference type="SUPFAM" id="SSF103473">
    <property type="entry name" value="MFS general substrate transporter"/>
    <property type="match status" value="1"/>
</dbReference>
<evidence type="ECO:0000256" key="1">
    <source>
        <dbReference type="SAM" id="Phobius"/>
    </source>
</evidence>
<comment type="caution">
    <text evidence="2">The sequence shown here is derived from an EMBL/GenBank/DDBJ whole genome shotgun (WGS) entry which is preliminary data.</text>
</comment>
<keyword evidence="3" id="KW-1185">Reference proteome</keyword>
<feature type="transmembrane region" description="Helical" evidence="1">
    <location>
        <begin position="91"/>
        <end position="118"/>
    </location>
</feature>
<dbReference type="InterPro" id="IPR036259">
    <property type="entry name" value="MFS_trans_sf"/>
</dbReference>
<gene>
    <name evidence="2" type="ORF">SCUCBS95973_009981</name>
</gene>
<feature type="transmembrane region" description="Helical" evidence="1">
    <location>
        <begin position="242"/>
        <end position="261"/>
    </location>
</feature>
<evidence type="ECO:0000313" key="3">
    <source>
        <dbReference type="Proteomes" id="UP001642405"/>
    </source>
</evidence>
<keyword evidence="1" id="KW-0812">Transmembrane</keyword>
<dbReference type="Proteomes" id="UP001642405">
    <property type="component" value="Unassembled WGS sequence"/>
</dbReference>
<feature type="transmembrane region" description="Helical" evidence="1">
    <location>
        <begin position="207"/>
        <end position="230"/>
    </location>
</feature>
<sequence>MFAVGTVYALSTLQVELPRILPLQVSQPLSLAPFAAACLGLAIGTRMSAPLITSWGSHATVATGTALWGASLVGTGCSLQQQQQQQQQLTAFHGMLASMVLGGVGVGVTYLAVIVMVGLGLPQQPLARSVIGPLGFSSGSAVCVVLRSSLRFQSYSAQQLGHLVVLGGRASVGIALATLAVLPNNAPPAQTTQTAPRRGSSEPRLSILLFCNAFPGMAAFAALLPAAALYGSEGNQHDAGAALAGCMTALTLGGLVAPSLSQRFGPKPVFTALFGIRGLVLLALSRSSSSSPSTALIALVVVLFAHGAGFSIMPILLKSRYPDPVRFYTAYARVLPAWGAAGIAAVAFNASFLSFAGSIEPCCLYLGILAVSVSVTLSMLPRSALGL</sequence>
<reference evidence="2 3" key="1">
    <citation type="submission" date="2024-01" db="EMBL/GenBank/DDBJ databases">
        <authorList>
            <person name="Allen C."/>
            <person name="Tagirdzhanova G."/>
        </authorList>
    </citation>
    <scope>NUCLEOTIDE SEQUENCE [LARGE SCALE GENOMIC DNA]</scope>
</reference>
<feature type="transmembrane region" description="Helical" evidence="1">
    <location>
        <begin position="362"/>
        <end position="380"/>
    </location>
</feature>
<protein>
    <submittedName>
        <fullName evidence="2">Uncharacterized protein</fullName>
    </submittedName>
</protein>
<feature type="transmembrane region" description="Helical" evidence="1">
    <location>
        <begin position="267"/>
        <end position="284"/>
    </location>
</feature>
<feature type="transmembrane region" description="Helical" evidence="1">
    <location>
        <begin position="337"/>
        <end position="355"/>
    </location>
</feature>
<proteinExistence type="predicted"/>
<name>A0ABP0CZE5_9PEZI</name>
<feature type="transmembrane region" description="Helical" evidence="1">
    <location>
        <begin position="296"/>
        <end position="317"/>
    </location>
</feature>
<dbReference type="Gene3D" id="1.20.1250.20">
    <property type="entry name" value="MFS general substrate transporter like domains"/>
    <property type="match status" value="1"/>
</dbReference>
<dbReference type="EMBL" id="CAWUHB010000168">
    <property type="protein sequence ID" value="CAK7237522.1"/>
    <property type="molecule type" value="Genomic_DNA"/>
</dbReference>
<accession>A0ABP0CZE5</accession>
<organism evidence="2 3">
    <name type="scientific">Sporothrix curviconia</name>
    <dbReference type="NCBI Taxonomy" id="1260050"/>
    <lineage>
        <taxon>Eukaryota</taxon>
        <taxon>Fungi</taxon>
        <taxon>Dikarya</taxon>
        <taxon>Ascomycota</taxon>
        <taxon>Pezizomycotina</taxon>
        <taxon>Sordariomycetes</taxon>
        <taxon>Sordariomycetidae</taxon>
        <taxon>Ophiostomatales</taxon>
        <taxon>Ophiostomataceae</taxon>
        <taxon>Sporothrix</taxon>
    </lineage>
</organism>
<keyword evidence="1" id="KW-1133">Transmembrane helix</keyword>
<keyword evidence="1" id="KW-0472">Membrane</keyword>